<dbReference type="KEGG" id="pna:Pnap_2645"/>
<dbReference type="EMBL" id="CP000529">
    <property type="protein sequence ID" value="ABM37947.1"/>
    <property type="molecule type" value="Genomic_DNA"/>
</dbReference>
<keyword evidence="3" id="KW-1185">Reference proteome</keyword>
<dbReference type="Proteomes" id="UP000000644">
    <property type="component" value="Chromosome"/>
</dbReference>
<accession>A1VQL9</accession>
<dbReference type="PANTHER" id="PTHR34504">
    <property type="entry name" value="ANTITOXIN HICB"/>
    <property type="match status" value="1"/>
</dbReference>
<protein>
    <recommendedName>
        <fullName evidence="1">HicB-like antitoxin of toxin-antitoxin system domain-containing protein</fullName>
    </recommendedName>
</protein>
<dbReference type="PANTHER" id="PTHR34504:SF2">
    <property type="entry name" value="UPF0150 PROTEIN SSL0259"/>
    <property type="match status" value="1"/>
</dbReference>
<evidence type="ECO:0000259" key="1">
    <source>
        <dbReference type="Pfam" id="PF15919"/>
    </source>
</evidence>
<organism evidence="2 3">
    <name type="scientific">Polaromonas naphthalenivorans (strain CJ2)</name>
    <dbReference type="NCBI Taxonomy" id="365044"/>
    <lineage>
        <taxon>Bacteria</taxon>
        <taxon>Pseudomonadati</taxon>
        <taxon>Pseudomonadota</taxon>
        <taxon>Betaproteobacteria</taxon>
        <taxon>Burkholderiales</taxon>
        <taxon>Comamonadaceae</taxon>
        <taxon>Polaromonas</taxon>
    </lineage>
</organism>
<dbReference type="RefSeq" id="WP_011802024.1">
    <property type="nucleotide sequence ID" value="NC_008781.1"/>
</dbReference>
<dbReference type="SUPFAM" id="SSF47598">
    <property type="entry name" value="Ribbon-helix-helix"/>
    <property type="match status" value="1"/>
</dbReference>
<dbReference type="HOGENOM" id="CLU_114047_1_1_4"/>
<gene>
    <name evidence="2" type="ordered locus">Pnap_2645</name>
</gene>
<dbReference type="SUPFAM" id="SSF143100">
    <property type="entry name" value="TTHA1013/TTHA0281-like"/>
    <property type="match status" value="1"/>
</dbReference>
<dbReference type="InterPro" id="IPR035069">
    <property type="entry name" value="TTHA1013/TTHA0281-like"/>
</dbReference>
<feature type="domain" description="HicB-like antitoxin of toxin-antitoxin system" evidence="1">
    <location>
        <begin position="3"/>
        <end position="127"/>
    </location>
</feature>
<dbReference type="Pfam" id="PF15919">
    <property type="entry name" value="HicB_lk_antitox"/>
    <property type="match status" value="1"/>
</dbReference>
<dbReference type="OrthoDB" id="9807959at2"/>
<dbReference type="Gene3D" id="3.30.160.250">
    <property type="match status" value="1"/>
</dbReference>
<dbReference type="STRING" id="365044.Pnap_2645"/>
<dbReference type="GO" id="GO:0006355">
    <property type="term" value="P:regulation of DNA-templated transcription"/>
    <property type="evidence" value="ECO:0007669"/>
    <property type="project" value="InterPro"/>
</dbReference>
<dbReference type="InterPro" id="IPR051404">
    <property type="entry name" value="TA_system_antitoxin"/>
</dbReference>
<proteinExistence type="predicted"/>
<evidence type="ECO:0000313" key="3">
    <source>
        <dbReference type="Proteomes" id="UP000000644"/>
    </source>
</evidence>
<dbReference type="InterPro" id="IPR010985">
    <property type="entry name" value="Ribbon_hlx_hlx"/>
</dbReference>
<sequence length="137" mass="14943">MRYPITIEPGNDTTAWGVVVPDLPGCFSAGDTLEEAMIQAEDAVTAWIEVALDAGQDIPAPSHIEALRTAHPEFDGWLWALVKVDPAMLDDTVERVNISLPRRVLRRLDARARTAGETRSGFIARMAVEGREPAAHA</sequence>
<dbReference type="eggNOG" id="COG1598">
    <property type="taxonomic scope" value="Bacteria"/>
</dbReference>
<reference evidence="3" key="1">
    <citation type="journal article" date="2009" name="Environ. Microbiol.">
        <title>The genome of Polaromonas naphthalenivorans strain CJ2, isolated from coal tar-contaminated sediment, reveals physiological and metabolic versatility and evolution through extensive horizontal gene transfer.</title>
        <authorList>
            <person name="Yagi J.M."/>
            <person name="Sims D."/>
            <person name="Brettin T."/>
            <person name="Bruce D."/>
            <person name="Madsen E.L."/>
        </authorList>
    </citation>
    <scope>NUCLEOTIDE SEQUENCE [LARGE SCALE GENOMIC DNA]</scope>
    <source>
        <strain evidence="3">CJ2</strain>
    </source>
</reference>
<name>A1VQL9_POLNA</name>
<dbReference type="InterPro" id="IPR031807">
    <property type="entry name" value="HicB-like"/>
</dbReference>
<evidence type="ECO:0000313" key="2">
    <source>
        <dbReference type="EMBL" id="ABM37947.1"/>
    </source>
</evidence>
<dbReference type="AlphaFoldDB" id="A1VQL9"/>